<name>A0A7J7DH05_TRIWF</name>
<dbReference type="Proteomes" id="UP000593562">
    <property type="component" value="Unassembled WGS sequence"/>
</dbReference>
<evidence type="ECO:0000313" key="2">
    <source>
        <dbReference type="Proteomes" id="UP000593562"/>
    </source>
</evidence>
<dbReference type="AlphaFoldDB" id="A0A7J7DH05"/>
<gene>
    <name evidence="1" type="ORF">HS088_TW07G01223</name>
</gene>
<dbReference type="EMBL" id="JAAARO010000007">
    <property type="protein sequence ID" value="KAF5745631.1"/>
    <property type="molecule type" value="Genomic_DNA"/>
</dbReference>
<dbReference type="PANTHER" id="PTHR31722:SF71">
    <property type="entry name" value="GENOME ASSEMBLY, CHROMOSOME: A05"/>
    <property type="match status" value="1"/>
</dbReference>
<proteinExistence type="predicted"/>
<keyword evidence="2" id="KW-1185">Reference proteome</keyword>
<dbReference type="OrthoDB" id="1927989at2759"/>
<comment type="caution">
    <text evidence="1">The sequence shown here is derived from an EMBL/GenBank/DDBJ whole genome shotgun (WGS) entry which is preliminary data.</text>
</comment>
<dbReference type="PANTHER" id="PTHR31722">
    <property type="entry name" value="OS06G0675200 PROTEIN"/>
    <property type="match status" value="1"/>
</dbReference>
<reference evidence="1 2" key="1">
    <citation type="journal article" date="2020" name="Nat. Commun.">
        <title>Genome of Tripterygium wilfordii and identification of cytochrome P450 involved in triptolide biosynthesis.</title>
        <authorList>
            <person name="Tu L."/>
            <person name="Su P."/>
            <person name="Zhang Z."/>
            <person name="Gao L."/>
            <person name="Wang J."/>
            <person name="Hu T."/>
            <person name="Zhou J."/>
            <person name="Zhang Y."/>
            <person name="Zhao Y."/>
            <person name="Liu Y."/>
            <person name="Song Y."/>
            <person name="Tong Y."/>
            <person name="Lu Y."/>
            <person name="Yang J."/>
            <person name="Xu C."/>
            <person name="Jia M."/>
            <person name="Peters R.J."/>
            <person name="Huang L."/>
            <person name="Gao W."/>
        </authorList>
    </citation>
    <scope>NUCLEOTIDE SEQUENCE [LARGE SCALE GENOMIC DNA]</scope>
    <source>
        <strain evidence="2">cv. XIE 37</strain>
        <tissue evidence="1">Leaf</tissue>
    </source>
</reference>
<accession>A0A7J7DH05</accession>
<sequence length="139" mass="15920">MSMACSTRSRRKTSYLSYMDARISFSNDFAEAQMAIKSSESNYREAPVSSDFQFSVKNYRMIPADEAIFKGMLVPLKENCTKMTLRDALLADDDHENALPKLPKNSWWWKEKLGLKKSRSNDKKYYGAPAPPKTTGEME</sequence>
<organism evidence="1 2">
    <name type="scientific">Tripterygium wilfordii</name>
    <name type="common">Thunder God vine</name>
    <dbReference type="NCBI Taxonomy" id="458696"/>
    <lineage>
        <taxon>Eukaryota</taxon>
        <taxon>Viridiplantae</taxon>
        <taxon>Streptophyta</taxon>
        <taxon>Embryophyta</taxon>
        <taxon>Tracheophyta</taxon>
        <taxon>Spermatophyta</taxon>
        <taxon>Magnoliopsida</taxon>
        <taxon>eudicotyledons</taxon>
        <taxon>Gunneridae</taxon>
        <taxon>Pentapetalae</taxon>
        <taxon>rosids</taxon>
        <taxon>fabids</taxon>
        <taxon>Celastrales</taxon>
        <taxon>Celastraceae</taxon>
        <taxon>Tripterygium</taxon>
    </lineage>
</organism>
<evidence type="ECO:0000313" key="1">
    <source>
        <dbReference type="EMBL" id="KAF5745631.1"/>
    </source>
</evidence>
<dbReference type="InParanoid" id="A0A7J7DH05"/>
<protein>
    <submittedName>
        <fullName evidence="1">Uncharacterized protein</fullName>
    </submittedName>
</protein>